<evidence type="ECO:0000256" key="1">
    <source>
        <dbReference type="ARBA" id="ARBA00038158"/>
    </source>
</evidence>
<keyword evidence="2" id="KW-0489">Methyltransferase</keyword>
<dbReference type="SUPFAM" id="SSF53335">
    <property type="entry name" value="S-adenosyl-L-methionine-dependent methyltransferases"/>
    <property type="match status" value="1"/>
</dbReference>
<comment type="caution">
    <text evidence="2">The sequence shown here is derived from an EMBL/GenBank/DDBJ whole genome shotgun (WGS) entry which is preliminary data.</text>
</comment>
<dbReference type="CDD" id="cd02440">
    <property type="entry name" value="AdoMet_MTases"/>
    <property type="match status" value="1"/>
</dbReference>
<accession>A0AAJ0H7G5</accession>
<dbReference type="Proteomes" id="UP001275084">
    <property type="component" value="Unassembled WGS sequence"/>
</dbReference>
<keyword evidence="2" id="KW-0808">Transferase</keyword>
<comment type="similarity">
    <text evidence="1">Belongs to the methyltransferase superfamily. LaeA methyltransferase family.</text>
</comment>
<dbReference type="PANTHER" id="PTHR43591:SF24">
    <property type="entry name" value="2-METHOXY-6-POLYPRENYL-1,4-BENZOQUINOL METHYLASE, MITOCHONDRIAL"/>
    <property type="match status" value="1"/>
</dbReference>
<reference evidence="2" key="2">
    <citation type="submission" date="2023-06" db="EMBL/GenBank/DDBJ databases">
        <authorList>
            <consortium name="Lawrence Berkeley National Laboratory"/>
            <person name="Haridas S."/>
            <person name="Hensen N."/>
            <person name="Bonometti L."/>
            <person name="Westerberg I."/>
            <person name="Brannstrom I.O."/>
            <person name="Guillou S."/>
            <person name="Cros-Aarteil S."/>
            <person name="Calhoun S."/>
            <person name="Kuo A."/>
            <person name="Mondo S."/>
            <person name="Pangilinan J."/>
            <person name="Riley R."/>
            <person name="Labutti K."/>
            <person name="Andreopoulos B."/>
            <person name="Lipzen A."/>
            <person name="Chen C."/>
            <person name="Yanf M."/>
            <person name="Daum C."/>
            <person name="Ng V."/>
            <person name="Clum A."/>
            <person name="Steindorff A."/>
            <person name="Ohm R."/>
            <person name="Martin F."/>
            <person name="Silar P."/>
            <person name="Natvig D."/>
            <person name="Lalanne C."/>
            <person name="Gautier V."/>
            <person name="Ament-Velasquez S.L."/>
            <person name="Kruys A."/>
            <person name="Hutchinson M.I."/>
            <person name="Powell A.J."/>
            <person name="Barry K."/>
            <person name="Miller A.N."/>
            <person name="Grigoriev I.V."/>
            <person name="Debuchy R."/>
            <person name="Gladieux P."/>
            <person name="Thoren M.H."/>
            <person name="Johannesson H."/>
        </authorList>
    </citation>
    <scope>NUCLEOTIDE SEQUENCE</scope>
    <source>
        <strain evidence="2">CBS 955.72</strain>
    </source>
</reference>
<name>A0AAJ0H7G5_9PEZI</name>
<sequence>MSAPTNSYTLPSHLDGDGTRLDLQHEVFRLILDNNLLSTPTPPSFSGHVLDLGTGTGLWASEFATEHPHATVLGIDLFPPSTSPVPANCTFRALDAETAWDLPEAAFDLIHTRMFLFLLKDPRAMLQRCLAALKPGGRIECQEIQQPYQTDDADPAAQDTPVLRMARLRVEAAKNCGLDRAVAGRLAGLMDEVGFVQVEVEDKRIPVGPWMDGERMKEAGEKYRQCMRWGMVAFTKTVFMKGFGWTEERVLEACDEAVRDLGNGRVYAPLKVVVGAKAAS</sequence>
<dbReference type="GO" id="GO:0008168">
    <property type="term" value="F:methyltransferase activity"/>
    <property type="evidence" value="ECO:0007669"/>
    <property type="project" value="UniProtKB-KW"/>
</dbReference>
<gene>
    <name evidence="2" type="ORF">B0T25DRAFT_559767</name>
</gene>
<protein>
    <submittedName>
        <fullName evidence="2">Sam dependent methyltransferase</fullName>
    </submittedName>
</protein>
<organism evidence="2 3">
    <name type="scientific">Lasiosphaeria hispida</name>
    <dbReference type="NCBI Taxonomy" id="260671"/>
    <lineage>
        <taxon>Eukaryota</taxon>
        <taxon>Fungi</taxon>
        <taxon>Dikarya</taxon>
        <taxon>Ascomycota</taxon>
        <taxon>Pezizomycotina</taxon>
        <taxon>Sordariomycetes</taxon>
        <taxon>Sordariomycetidae</taxon>
        <taxon>Sordariales</taxon>
        <taxon>Lasiosphaeriaceae</taxon>
        <taxon>Lasiosphaeria</taxon>
    </lineage>
</organism>
<proteinExistence type="inferred from homology"/>
<dbReference type="Gene3D" id="3.40.50.150">
    <property type="entry name" value="Vaccinia Virus protein VP39"/>
    <property type="match status" value="1"/>
</dbReference>
<reference evidence="2" key="1">
    <citation type="journal article" date="2023" name="Mol. Phylogenet. Evol.">
        <title>Genome-scale phylogeny and comparative genomics of the fungal order Sordariales.</title>
        <authorList>
            <person name="Hensen N."/>
            <person name="Bonometti L."/>
            <person name="Westerberg I."/>
            <person name="Brannstrom I.O."/>
            <person name="Guillou S."/>
            <person name="Cros-Aarteil S."/>
            <person name="Calhoun S."/>
            <person name="Haridas S."/>
            <person name="Kuo A."/>
            <person name="Mondo S."/>
            <person name="Pangilinan J."/>
            <person name="Riley R."/>
            <person name="LaButti K."/>
            <person name="Andreopoulos B."/>
            <person name="Lipzen A."/>
            <person name="Chen C."/>
            <person name="Yan M."/>
            <person name="Daum C."/>
            <person name="Ng V."/>
            <person name="Clum A."/>
            <person name="Steindorff A."/>
            <person name="Ohm R.A."/>
            <person name="Martin F."/>
            <person name="Silar P."/>
            <person name="Natvig D.O."/>
            <person name="Lalanne C."/>
            <person name="Gautier V."/>
            <person name="Ament-Velasquez S.L."/>
            <person name="Kruys A."/>
            <person name="Hutchinson M.I."/>
            <person name="Powell A.J."/>
            <person name="Barry K."/>
            <person name="Miller A.N."/>
            <person name="Grigoriev I.V."/>
            <person name="Debuchy R."/>
            <person name="Gladieux P."/>
            <person name="Hiltunen Thoren M."/>
            <person name="Johannesson H."/>
        </authorList>
    </citation>
    <scope>NUCLEOTIDE SEQUENCE</scope>
    <source>
        <strain evidence="2">CBS 955.72</strain>
    </source>
</reference>
<evidence type="ECO:0000313" key="3">
    <source>
        <dbReference type="Proteomes" id="UP001275084"/>
    </source>
</evidence>
<dbReference type="Pfam" id="PF13489">
    <property type="entry name" value="Methyltransf_23"/>
    <property type="match status" value="1"/>
</dbReference>
<dbReference type="GO" id="GO:0032259">
    <property type="term" value="P:methylation"/>
    <property type="evidence" value="ECO:0007669"/>
    <property type="project" value="UniProtKB-KW"/>
</dbReference>
<evidence type="ECO:0000313" key="2">
    <source>
        <dbReference type="EMBL" id="KAK3342003.1"/>
    </source>
</evidence>
<dbReference type="InterPro" id="IPR029063">
    <property type="entry name" value="SAM-dependent_MTases_sf"/>
</dbReference>
<dbReference type="PANTHER" id="PTHR43591">
    <property type="entry name" value="METHYLTRANSFERASE"/>
    <property type="match status" value="1"/>
</dbReference>
<keyword evidence="3" id="KW-1185">Reference proteome</keyword>
<dbReference type="EMBL" id="JAUIQD010000008">
    <property type="protein sequence ID" value="KAK3342003.1"/>
    <property type="molecule type" value="Genomic_DNA"/>
</dbReference>
<dbReference type="AlphaFoldDB" id="A0AAJ0H7G5"/>